<proteinExistence type="inferred from homology"/>
<evidence type="ECO:0000256" key="7">
    <source>
        <dbReference type="ARBA" id="ARBA00022807"/>
    </source>
</evidence>
<dbReference type="GO" id="GO:0019786">
    <property type="term" value="F:protein-phosphatidylethanolamide deconjugating activity"/>
    <property type="evidence" value="ECO:0007669"/>
    <property type="project" value="InterPro"/>
</dbReference>
<dbReference type="Proteomes" id="UP001218218">
    <property type="component" value="Unassembled WGS sequence"/>
</dbReference>
<feature type="domain" description="Peptidase C54 catalytic" evidence="13">
    <location>
        <begin position="3"/>
        <end position="131"/>
    </location>
</feature>
<dbReference type="AlphaFoldDB" id="A0AAD6Z9W4"/>
<comment type="function">
    <text evidence="11">Required for selective autophagic degradation of the nucleus (nucleophagy) as well as for mitophagy which contributes to regulate mitochondrial quantity and quality by eliminating the mitochondria to a basal level to fulfill cellular energy requirements and preventing excess ROS production.</text>
</comment>
<dbReference type="GO" id="GO:0000423">
    <property type="term" value="P:mitophagy"/>
    <property type="evidence" value="ECO:0007669"/>
    <property type="project" value="TreeGrafter"/>
</dbReference>
<dbReference type="PANTHER" id="PTHR22624">
    <property type="entry name" value="CYSTEINE PROTEASE ATG4"/>
    <property type="match status" value="1"/>
</dbReference>
<sequence>MGVYVATDAALYETEVFAASHSPGAPLSSISSTGHGSVYSSSHGHGHGKERKHAKLKTRTWEDRLVLLLLGIRLRPDGVNPVCYKTIKMFYTLPQSVGLAGGRPSSSYYFVGVEGDGIFYLDPHHLRPVVPLRPFVPRLPPPPPSTHVPRQIASRRPRGVRARRSTNEFEFVSGHGHGYVHVDDGGRARVLTLLAAPARHQSLGRLPARCRAAARRQAFPARGGGALHAHAQPGRAAYLPLRAGAQDAAVGARPGHAHWIRVSRLGGGGTFAEEGSNVGVRLPESESDLAAGAGYLSLNHSLGKAKWIRISYICGYCADDAHGSTLSM</sequence>
<dbReference type="GO" id="GO:0000045">
    <property type="term" value="P:autophagosome assembly"/>
    <property type="evidence" value="ECO:0007669"/>
    <property type="project" value="TreeGrafter"/>
</dbReference>
<evidence type="ECO:0000256" key="10">
    <source>
        <dbReference type="ARBA" id="ARBA00029362"/>
    </source>
</evidence>
<dbReference type="GO" id="GO:0005634">
    <property type="term" value="C:nucleus"/>
    <property type="evidence" value="ECO:0007669"/>
    <property type="project" value="UniProtKB-SubCell"/>
</dbReference>
<evidence type="ECO:0000259" key="13">
    <source>
        <dbReference type="Pfam" id="PF03416"/>
    </source>
</evidence>
<keyword evidence="4 11" id="KW-0963">Cytoplasm</keyword>
<evidence type="ECO:0000313" key="15">
    <source>
        <dbReference type="Proteomes" id="UP001218218"/>
    </source>
</evidence>
<feature type="compositionally biased region" description="Basic residues" evidence="12">
    <location>
        <begin position="44"/>
        <end position="55"/>
    </location>
</feature>
<keyword evidence="5 11" id="KW-0645">Protease</keyword>
<evidence type="ECO:0000256" key="8">
    <source>
        <dbReference type="ARBA" id="ARBA00022927"/>
    </source>
</evidence>
<name>A0AAD6Z9W4_9AGAR</name>
<keyword evidence="6 11" id="KW-0378">Hydrolase</keyword>
<dbReference type="EC" id="3.4.22.-" evidence="11"/>
<dbReference type="GO" id="GO:0035973">
    <property type="term" value="P:aggrephagy"/>
    <property type="evidence" value="ECO:0007669"/>
    <property type="project" value="TreeGrafter"/>
</dbReference>
<dbReference type="GO" id="GO:0004197">
    <property type="term" value="F:cysteine-type endopeptidase activity"/>
    <property type="evidence" value="ECO:0007669"/>
    <property type="project" value="TreeGrafter"/>
</dbReference>
<reference evidence="14" key="1">
    <citation type="submission" date="2023-03" db="EMBL/GenBank/DDBJ databases">
        <title>Massive genome expansion in bonnet fungi (Mycena s.s.) driven by repeated elements and novel gene families across ecological guilds.</title>
        <authorList>
            <consortium name="Lawrence Berkeley National Laboratory"/>
            <person name="Harder C.B."/>
            <person name="Miyauchi S."/>
            <person name="Viragh M."/>
            <person name="Kuo A."/>
            <person name="Thoen E."/>
            <person name="Andreopoulos B."/>
            <person name="Lu D."/>
            <person name="Skrede I."/>
            <person name="Drula E."/>
            <person name="Henrissat B."/>
            <person name="Morin E."/>
            <person name="Kohler A."/>
            <person name="Barry K."/>
            <person name="LaButti K."/>
            <person name="Morin E."/>
            <person name="Salamov A."/>
            <person name="Lipzen A."/>
            <person name="Mereny Z."/>
            <person name="Hegedus B."/>
            <person name="Baldrian P."/>
            <person name="Stursova M."/>
            <person name="Weitz H."/>
            <person name="Taylor A."/>
            <person name="Grigoriev I.V."/>
            <person name="Nagy L.G."/>
            <person name="Martin F."/>
            <person name="Kauserud H."/>
        </authorList>
    </citation>
    <scope>NUCLEOTIDE SEQUENCE</scope>
    <source>
        <strain evidence="14">CBHHK002</strain>
    </source>
</reference>
<dbReference type="Pfam" id="PF03416">
    <property type="entry name" value="Peptidase_C54"/>
    <property type="match status" value="1"/>
</dbReference>
<evidence type="ECO:0000256" key="9">
    <source>
        <dbReference type="ARBA" id="ARBA00023006"/>
    </source>
</evidence>
<organism evidence="14 15">
    <name type="scientific">Mycena albidolilacea</name>
    <dbReference type="NCBI Taxonomy" id="1033008"/>
    <lineage>
        <taxon>Eukaryota</taxon>
        <taxon>Fungi</taxon>
        <taxon>Dikarya</taxon>
        <taxon>Basidiomycota</taxon>
        <taxon>Agaricomycotina</taxon>
        <taxon>Agaricomycetes</taxon>
        <taxon>Agaricomycetidae</taxon>
        <taxon>Agaricales</taxon>
        <taxon>Marasmiineae</taxon>
        <taxon>Mycenaceae</taxon>
        <taxon>Mycena</taxon>
    </lineage>
</organism>
<protein>
    <recommendedName>
        <fullName evidence="11">Cysteine protease</fullName>
        <ecNumber evidence="11">3.4.22.-</ecNumber>
    </recommendedName>
</protein>
<feature type="region of interest" description="Disordered" evidence="12">
    <location>
        <begin position="36"/>
        <end position="55"/>
    </location>
</feature>
<dbReference type="InterPro" id="IPR046792">
    <property type="entry name" value="Peptidase_C54_cat"/>
</dbReference>
<evidence type="ECO:0000256" key="5">
    <source>
        <dbReference type="ARBA" id="ARBA00022670"/>
    </source>
</evidence>
<gene>
    <name evidence="14" type="ORF">DFH08DRAFT_1044498</name>
</gene>
<comment type="catalytic activity">
    <reaction evidence="10">
        <text>[protein]-C-terminal L-amino acid-glycyl-phosphatidylethanolamide + H2O = [protein]-C-terminal L-amino acid-glycine + a 1,2-diacyl-sn-glycero-3-phosphoethanolamine</text>
        <dbReference type="Rhea" id="RHEA:67548"/>
        <dbReference type="Rhea" id="RHEA-COMP:17323"/>
        <dbReference type="Rhea" id="RHEA-COMP:17324"/>
        <dbReference type="ChEBI" id="CHEBI:15377"/>
        <dbReference type="ChEBI" id="CHEBI:64612"/>
        <dbReference type="ChEBI" id="CHEBI:172940"/>
        <dbReference type="ChEBI" id="CHEBI:172941"/>
    </reaction>
    <physiologicalReaction direction="left-to-right" evidence="10">
        <dbReference type="Rhea" id="RHEA:67549"/>
    </physiologicalReaction>
</comment>
<comment type="subcellular location">
    <subcellularLocation>
        <location evidence="11">Nucleus</location>
    </subcellularLocation>
    <subcellularLocation>
        <location evidence="11">Cytoplasm</location>
    </subcellularLocation>
    <subcellularLocation>
        <location evidence="1">Preautophagosomal structure</location>
    </subcellularLocation>
</comment>
<keyword evidence="15" id="KW-1185">Reference proteome</keyword>
<evidence type="ECO:0000256" key="11">
    <source>
        <dbReference type="RuleBase" id="RU363115"/>
    </source>
</evidence>
<accession>A0AAD6Z9W4</accession>
<dbReference type="GO" id="GO:0016485">
    <property type="term" value="P:protein processing"/>
    <property type="evidence" value="ECO:0007669"/>
    <property type="project" value="TreeGrafter"/>
</dbReference>
<dbReference type="PANTHER" id="PTHR22624:SF49">
    <property type="entry name" value="CYSTEINE PROTEASE"/>
    <property type="match status" value="1"/>
</dbReference>
<keyword evidence="7" id="KW-0788">Thiol protease</keyword>
<evidence type="ECO:0000256" key="2">
    <source>
        <dbReference type="ARBA" id="ARBA00010958"/>
    </source>
</evidence>
<dbReference type="EMBL" id="JARIHO010000072">
    <property type="protein sequence ID" value="KAJ7312443.1"/>
    <property type="molecule type" value="Genomic_DNA"/>
</dbReference>
<keyword evidence="3" id="KW-0813">Transport</keyword>
<feature type="region of interest" description="Disordered" evidence="12">
    <location>
        <begin position="141"/>
        <end position="161"/>
    </location>
</feature>
<dbReference type="GO" id="GO:0015031">
    <property type="term" value="P:protein transport"/>
    <property type="evidence" value="ECO:0007669"/>
    <property type="project" value="UniProtKB-KW"/>
</dbReference>
<keyword evidence="9" id="KW-0072">Autophagy</keyword>
<comment type="similarity">
    <text evidence="2 11">Belongs to the peptidase C54 family.</text>
</comment>
<dbReference type="GO" id="GO:0000407">
    <property type="term" value="C:phagophore assembly site"/>
    <property type="evidence" value="ECO:0007669"/>
    <property type="project" value="UniProtKB-SubCell"/>
</dbReference>
<comment type="caution">
    <text evidence="14">The sequence shown here is derived from an EMBL/GenBank/DDBJ whole genome shotgun (WGS) entry which is preliminary data.</text>
</comment>
<evidence type="ECO:0000256" key="1">
    <source>
        <dbReference type="ARBA" id="ARBA00004329"/>
    </source>
</evidence>
<evidence type="ECO:0000256" key="3">
    <source>
        <dbReference type="ARBA" id="ARBA00022448"/>
    </source>
</evidence>
<evidence type="ECO:0000256" key="12">
    <source>
        <dbReference type="SAM" id="MobiDB-lite"/>
    </source>
</evidence>
<keyword evidence="11" id="KW-0539">Nucleus</keyword>
<evidence type="ECO:0000313" key="14">
    <source>
        <dbReference type="EMBL" id="KAJ7312443.1"/>
    </source>
</evidence>
<keyword evidence="8" id="KW-0653">Protein transport</keyword>
<evidence type="ECO:0000256" key="6">
    <source>
        <dbReference type="ARBA" id="ARBA00022801"/>
    </source>
</evidence>
<dbReference type="InterPro" id="IPR005078">
    <property type="entry name" value="Peptidase_C54"/>
</dbReference>
<dbReference type="InterPro" id="IPR038765">
    <property type="entry name" value="Papain-like_cys_pep_sf"/>
</dbReference>
<dbReference type="SUPFAM" id="SSF54001">
    <property type="entry name" value="Cysteine proteinases"/>
    <property type="match status" value="1"/>
</dbReference>
<evidence type="ECO:0000256" key="4">
    <source>
        <dbReference type="ARBA" id="ARBA00022490"/>
    </source>
</evidence>
<dbReference type="GO" id="GO:0034727">
    <property type="term" value="P:piecemeal microautophagy of the nucleus"/>
    <property type="evidence" value="ECO:0007669"/>
    <property type="project" value="TreeGrafter"/>
</dbReference>